<dbReference type="SUPFAM" id="SSF52833">
    <property type="entry name" value="Thioredoxin-like"/>
    <property type="match status" value="1"/>
</dbReference>
<dbReference type="InterPro" id="IPR036249">
    <property type="entry name" value="Thioredoxin-like_sf"/>
</dbReference>
<organism evidence="6">
    <name type="scientific">candidate division WOR-3 bacterium</name>
    <dbReference type="NCBI Taxonomy" id="2052148"/>
    <lineage>
        <taxon>Bacteria</taxon>
        <taxon>Bacteria division WOR-3</taxon>
    </lineage>
</organism>
<dbReference type="PROSITE" id="PS00194">
    <property type="entry name" value="THIOREDOXIN_1"/>
    <property type="match status" value="1"/>
</dbReference>
<dbReference type="AlphaFoldDB" id="A0A7V4E1U9"/>
<comment type="subcellular location">
    <subcellularLocation>
        <location evidence="1">Cell envelope</location>
    </subcellularLocation>
</comment>
<dbReference type="EMBL" id="DTDP01000026">
    <property type="protein sequence ID" value="HGK53521.1"/>
    <property type="molecule type" value="Genomic_DNA"/>
</dbReference>
<dbReference type="GO" id="GO:0016491">
    <property type="term" value="F:oxidoreductase activity"/>
    <property type="evidence" value="ECO:0007669"/>
    <property type="project" value="InterPro"/>
</dbReference>
<dbReference type="Pfam" id="PF00578">
    <property type="entry name" value="AhpC-TSA"/>
    <property type="match status" value="1"/>
</dbReference>
<proteinExistence type="predicted"/>
<dbReference type="PANTHER" id="PTHR42852:SF6">
    <property type="entry name" value="THIOL:DISULFIDE INTERCHANGE PROTEIN DSBE"/>
    <property type="match status" value="1"/>
</dbReference>
<protein>
    <submittedName>
        <fullName evidence="6">TlpA family protein disulfide reductase</fullName>
    </submittedName>
</protein>
<comment type="caution">
    <text evidence="6">The sequence shown here is derived from an EMBL/GenBank/DDBJ whole genome shotgun (WGS) entry which is preliminary data.</text>
</comment>
<sequence length="162" mass="18940">MKTNFKFSFLLSLLLLFCYSKTSRLKKTPDFVLEEINGEKFHLYEHIKNKVVIIDFWDTWCPPCRAEIPHFIEIYSDYEDKGVLIIGIAFAREGIERVKSFCEENGINYPVLVANREVVESYGGISAIPTTFIINKKGEIVEKIIGYRDKEFFEEKIKELLK</sequence>
<keyword evidence="3" id="KW-1015">Disulfide bond</keyword>
<dbReference type="GO" id="GO:0030313">
    <property type="term" value="C:cell envelope"/>
    <property type="evidence" value="ECO:0007669"/>
    <property type="project" value="UniProtKB-SubCell"/>
</dbReference>
<dbReference type="PROSITE" id="PS51352">
    <property type="entry name" value="THIOREDOXIN_2"/>
    <property type="match status" value="1"/>
</dbReference>
<dbReference type="InterPro" id="IPR013766">
    <property type="entry name" value="Thioredoxin_domain"/>
</dbReference>
<feature type="domain" description="Thioredoxin" evidence="5">
    <location>
        <begin position="22"/>
        <end position="162"/>
    </location>
</feature>
<dbReference type="InterPro" id="IPR050553">
    <property type="entry name" value="Thioredoxin_ResA/DsbE_sf"/>
</dbReference>
<dbReference type="GO" id="GO:0017004">
    <property type="term" value="P:cytochrome complex assembly"/>
    <property type="evidence" value="ECO:0007669"/>
    <property type="project" value="UniProtKB-KW"/>
</dbReference>
<dbReference type="Gene3D" id="3.40.30.10">
    <property type="entry name" value="Glutaredoxin"/>
    <property type="match status" value="1"/>
</dbReference>
<keyword evidence="4" id="KW-0676">Redox-active center</keyword>
<evidence type="ECO:0000256" key="4">
    <source>
        <dbReference type="ARBA" id="ARBA00023284"/>
    </source>
</evidence>
<evidence type="ECO:0000256" key="1">
    <source>
        <dbReference type="ARBA" id="ARBA00004196"/>
    </source>
</evidence>
<evidence type="ECO:0000256" key="2">
    <source>
        <dbReference type="ARBA" id="ARBA00022748"/>
    </source>
</evidence>
<dbReference type="PANTHER" id="PTHR42852">
    <property type="entry name" value="THIOL:DISULFIDE INTERCHANGE PROTEIN DSBE"/>
    <property type="match status" value="1"/>
</dbReference>
<evidence type="ECO:0000259" key="5">
    <source>
        <dbReference type="PROSITE" id="PS51352"/>
    </source>
</evidence>
<dbReference type="GO" id="GO:0016209">
    <property type="term" value="F:antioxidant activity"/>
    <property type="evidence" value="ECO:0007669"/>
    <property type="project" value="InterPro"/>
</dbReference>
<evidence type="ECO:0000313" key="6">
    <source>
        <dbReference type="EMBL" id="HGK53521.1"/>
    </source>
</evidence>
<reference evidence="6" key="1">
    <citation type="journal article" date="2020" name="mSystems">
        <title>Genome- and Community-Level Interaction Insights into Carbon Utilization and Element Cycling Functions of Hydrothermarchaeota in Hydrothermal Sediment.</title>
        <authorList>
            <person name="Zhou Z."/>
            <person name="Liu Y."/>
            <person name="Xu W."/>
            <person name="Pan J."/>
            <person name="Luo Z.H."/>
            <person name="Li M."/>
        </authorList>
    </citation>
    <scope>NUCLEOTIDE SEQUENCE [LARGE SCALE GENOMIC DNA]</scope>
    <source>
        <strain evidence="6">SpSt-695</strain>
    </source>
</reference>
<accession>A0A7V4E1U9</accession>
<gene>
    <name evidence="6" type="ORF">ENU72_00665</name>
</gene>
<dbReference type="CDD" id="cd02966">
    <property type="entry name" value="TlpA_like_family"/>
    <property type="match status" value="1"/>
</dbReference>
<name>A0A7V4E1U9_UNCW3</name>
<dbReference type="InterPro" id="IPR000866">
    <property type="entry name" value="AhpC/TSA"/>
</dbReference>
<evidence type="ECO:0000256" key="3">
    <source>
        <dbReference type="ARBA" id="ARBA00023157"/>
    </source>
</evidence>
<keyword evidence="2" id="KW-0201">Cytochrome c-type biogenesis</keyword>
<dbReference type="InterPro" id="IPR017937">
    <property type="entry name" value="Thioredoxin_CS"/>
</dbReference>